<sequence length="160" mass="18349">MFAIHDKVMYGQTGVCEITEICQKKFGRQTAAYYVLHPLYGEDTTIYCPVDSAPASMRALLDKREVRSLLREMPQLPAQWIENDAKRHTAQAQVLHTGDHRALMQMIKSLHIRRRERTAEGKRFHQADERALKEAEALLYREFAQVLGVEPEEIPAMLGA</sequence>
<dbReference type="Proteomes" id="UP000824071">
    <property type="component" value="Unassembled WGS sequence"/>
</dbReference>
<dbReference type="Gene3D" id="2.40.10.170">
    <property type="match status" value="1"/>
</dbReference>
<dbReference type="InterPro" id="IPR036101">
    <property type="entry name" value="CarD-like/TRCF_RID_sf"/>
</dbReference>
<dbReference type="GO" id="GO:0009303">
    <property type="term" value="P:rRNA transcription"/>
    <property type="evidence" value="ECO:0007669"/>
    <property type="project" value="TreeGrafter"/>
</dbReference>
<dbReference type="Pfam" id="PF02559">
    <property type="entry name" value="CarD_TRCF_RID"/>
    <property type="match status" value="1"/>
</dbReference>
<reference evidence="2" key="1">
    <citation type="submission" date="2020-10" db="EMBL/GenBank/DDBJ databases">
        <authorList>
            <person name="Gilroy R."/>
        </authorList>
    </citation>
    <scope>NUCLEOTIDE SEQUENCE</scope>
    <source>
        <strain evidence="2">ChiGjej1B1-19959</strain>
    </source>
</reference>
<dbReference type="Pfam" id="PF21095">
    <property type="entry name" value="CarD_C"/>
    <property type="match status" value="1"/>
</dbReference>
<dbReference type="InterPro" id="IPR003711">
    <property type="entry name" value="CarD-like/TRCF_RID"/>
</dbReference>
<gene>
    <name evidence="2" type="ORF">IAC53_07210</name>
</gene>
<dbReference type="Gene3D" id="1.20.58.1290">
    <property type="entry name" value="CarD-like, C-terminal domain"/>
    <property type="match status" value="1"/>
</dbReference>
<dbReference type="AlphaFoldDB" id="A0A9D1LF44"/>
<reference evidence="2" key="2">
    <citation type="journal article" date="2021" name="PeerJ">
        <title>Extensive microbial diversity within the chicken gut microbiome revealed by metagenomics and culture.</title>
        <authorList>
            <person name="Gilroy R."/>
            <person name="Ravi A."/>
            <person name="Getino M."/>
            <person name="Pursley I."/>
            <person name="Horton D.L."/>
            <person name="Alikhan N.F."/>
            <person name="Baker D."/>
            <person name="Gharbi K."/>
            <person name="Hall N."/>
            <person name="Watson M."/>
            <person name="Adriaenssens E.M."/>
            <person name="Foster-Nyarko E."/>
            <person name="Jarju S."/>
            <person name="Secka A."/>
            <person name="Antonio M."/>
            <person name="Oren A."/>
            <person name="Chaudhuri R.R."/>
            <person name="La Ragione R."/>
            <person name="Hildebrand F."/>
            <person name="Pallen M.J."/>
        </authorList>
    </citation>
    <scope>NUCLEOTIDE SEQUENCE</scope>
    <source>
        <strain evidence="2">ChiGjej1B1-19959</strain>
    </source>
</reference>
<dbReference type="InterPro" id="IPR042215">
    <property type="entry name" value="CarD-like_C"/>
</dbReference>
<organism evidence="2 3">
    <name type="scientific">Candidatus Fimenecus excrementigallinarum</name>
    <dbReference type="NCBI Taxonomy" id="2840816"/>
    <lineage>
        <taxon>Bacteria</taxon>
        <taxon>Bacillati</taxon>
        <taxon>Bacillota</taxon>
        <taxon>Clostridia</taxon>
        <taxon>Candidatus Fimenecus</taxon>
    </lineage>
</organism>
<dbReference type="InterPro" id="IPR048792">
    <property type="entry name" value="CarD_C"/>
</dbReference>
<feature type="domain" description="CarD-like/TRCF RNAP-interacting" evidence="1">
    <location>
        <begin position="1"/>
        <end position="111"/>
    </location>
</feature>
<dbReference type="PANTHER" id="PTHR38447:SF1">
    <property type="entry name" value="RNA POLYMERASE-BINDING TRANSCRIPTION FACTOR CARD"/>
    <property type="match status" value="1"/>
</dbReference>
<dbReference type="EMBL" id="DVMW01000041">
    <property type="protein sequence ID" value="HIU36372.1"/>
    <property type="molecule type" value="Genomic_DNA"/>
</dbReference>
<dbReference type="SMART" id="SM01058">
    <property type="entry name" value="CarD_TRCF"/>
    <property type="match status" value="1"/>
</dbReference>
<dbReference type="PANTHER" id="PTHR38447">
    <property type="entry name" value="TRANSCRIPTION FACTOR YDEB-RELATED"/>
    <property type="match status" value="1"/>
</dbReference>
<evidence type="ECO:0000259" key="1">
    <source>
        <dbReference type="SMART" id="SM01058"/>
    </source>
</evidence>
<comment type="caution">
    <text evidence="2">The sequence shown here is derived from an EMBL/GenBank/DDBJ whole genome shotgun (WGS) entry which is preliminary data.</text>
</comment>
<evidence type="ECO:0000313" key="2">
    <source>
        <dbReference type="EMBL" id="HIU36372.1"/>
    </source>
</evidence>
<dbReference type="InterPro" id="IPR052531">
    <property type="entry name" value="CarD-like_regulator"/>
</dbReference>
<proteinExistence type="predicted"/>
<protein>
    <submittedName>
        <fullName evidence="2">CarD family transcriptional regulator</fullName>
    </submittedName>
</protein>
<accession>A0A9D1LF44</accession>
<name>A0A9D1LF44_9FIRM</name>
<dbReference type="SUPFAM" id="SSF141259">
    <property type="entry name" value="CarD-like"/>
    <property type="match status" value="1"/>
</dbReference>
<evidence type="ECO:0000313" key="3">
    <source>
        <dbReference type="Proteomes" id="UP000824071"/>
    </source>
</evidence>